<evidence type="ECO:0000313" key="1">
    <source>
        <dbReference type="EMBL" id="SHN66679.1"/>
    </source>
</evidence>
<proteinExistence type="predicted"/>
<dbReference type="EMBL" id="FRDI01000008">
    <property type="protein sequence ID" value="SHN66679.1"/>
    <property type="molecule type" value="Genomic_DNA"/>
</dbReference>
<name>A0A1M7T7I9_9BACT</name>
<accession>A0A1M7T7I9</accession>
<reference evidence="1 2" key="1">
    <citation type="submission" date="2016-12" db="EMBL/GenBank/DDBJ databases">
        <authorList>
            <person name="Song W.-J."/>
            <person name="Kurnit D.M."/>
        </authorList>
    </citation>
    <scope>NUCLEOTIDE SEQUENCE [LARGE SCALE GENOMIC DNA]</scope>
    <source>
        <strain evidence="1 2">DSM 11393</strain>
    </source>
</reference>
<dbReference type="RefSeq" id="WP_072697366.1">
    <property type="nucleotide sequence ID" value="NZ_FRDI01000008.1"/>
</dbReference>
<evidence type="ECO:0000313" key="2">
    <source>
        <dbReference type="Proteomes" id="UP000186469"/>
    </source>
</evidence>
<dbReference type="Proteomes" id="UP000186469">
    <property type="component" value="Unassembled WGS sequence"/>
</dbReference>
<organism evidence="1 2">
    <name type="scientific">Desulfovibrio litoralis DSM 11393</name>
    <dbReference type="NCBI Taxonomy" id="1121455"/>
    <lineage>
        <taxon>Bacteria</taxon>
        <taxon>Pseudomonadati</taxon>
        <taxon>Thermodesulfobacteriota</taxon>
        <taxon>Desulfovibrionia</taxon>
        <taxon>Desulfovibrionales</taxon>
        <taxon>Desulfovibrionaceae</taxon>
        <taxon>Desulfovibrio</taxon>
    </lineage>
</organism>
<dbReference type="AlphaFoldDB" id="A0A1M7T7I9"/>
<protein>
    <submittedName>
        <fullName evidence="1">Uncharacterized protein</fullName>
    </submittedName>
</protein>
<dbReference type="OrthoDB" id="3684942at2"/>
<keyword evidence="2" id="KW-1185">Reference proteome</keyword>
<dbReference type="STRING" id="1121455.SAMN02745728_01674"/>
<gene>
    <name evidence="1" type="ORF">SAMN02745728_01674</name>
</gene>
<sequence>MTKPLIDTKLAVTVKCPFCDNEDDVPISFFNNSIYRASLICSLCDDEYYYRLTGEDLDRMLLIQKQEMEK</sequence>